<dbReference type="EMBL" id="BMYM01000001">
    <property type="protein sequence ID" value="GHD32167.1"/>
    <property type="molecule type" value="Genomic_DNA"/>
</dbReference>
<dbReference type="Proteomes" id="UP000644693">
    <property type="component" value="Unassembled WGS sequence"/>
</dbReference>
<evidence type="ECO:0000256" key="1">
    <source>
        <dbReference type="SAM" id="SignalP"/>
    </source>
</evidence>
<sequence>MIHRILTPLVLLLSATCARADLPFNTQEIASFDQPWALAFLPDGRMLVTEKPGSLYVVTEEGQKQAVGGVPDVDFGGQGGLGDVLVHPEFDSNSRIYLSYAEAGVGGTRGAAVAHAELDLEGRRPQLRNVQVIWRQYPKMLGRGHYGHRLLIDTDGYLWITSGDRQKFTPAQDMQSNVGKILRLNDDGSVPEDNPFMGYFDTDPNVDDGGVYNQIWALGSRNSLGIDQAADGRIWQIEMGPLHGDELNLVTRSANYGYPTVSNGDHYDGREMPDHDTRPEFDEPALWWSTSIAPGDLMIYKGQRFTEWQGNAFAAGLGSKAIIRIELLDDGSARELERYDMGQRIRSLTEGPDGAVWVLEDERRDQGGRLLKLTPR</sequence>
<dbReference type="InterPro" id="IPR011042">
    <property type="entry name" value="6-blade_b-propeller_TolB-like"/>
</dbReference>
<dbReference type="PANTHER" id="PTHR19328">
    <property type="entry name" value="HEDGEHOG-INTERACTING PROTEIN"/>
    <property type="match status" value="1"/>
</dbReference>
<dbReference type="InterPro" id="IPR011041">
    <property type="entry name" value="Quinoprot_gluc/sorb_DH_b-prop"/>
</dbReference>
<reference evidence="3" key="2">
    <citation type="submission" date="2020-09" db="EMBL/GenBank/DDBJ databases">
        <authorList>
            <person name="Sun Q."/>
            <person name="Kim S."/>
        </authorList>
    </citation>
    <scope>NUCLEOTIDE SEQUENCE</scope>
    <source>
        <strain evidence="3">KCTC 23430</strain>
    </source>
</reference>
<dbReference type="Pfam" id="PF07995">
    <property type="entry name" value="GSDH"/>
    <property type="match status" value="1"/>
</dbReference>
<proteinExistence type="predicted"/>
<name>A0A919CJX4_9GAMM</name>
<dbReference type="PANTHER" id="PTHR19328:SF75">
    <property type="entry name" value="ALDOSE SUGAR DEHYDROGENASE YLII"/>
    <property type="match status" value="1"/>
</dbReference>
<comment type="caution">
    <text evidence="3">The sequence shown here is derived from an EMBL/GenBank/DDBJ whole genome shotgun (WGS) entry which is preliminary data.</text>
</comment>
<keyword evidence="4" id="KW-1185">Reference proteome</keyword>
<evidence type="ECO:0000313" key="3">
    <source>
        <dbReference type="EMBL" id="GHD32167.1"/>
    </source>
</evidence>
<feature type="signal peptide" evidence="1">
    <location>
        <begin position="1"/>
        <end position="20"/>
    </location>
</feature>
<keyword evidence="1" id="KW-0732">Signal</keyword>
<gene>
    <name evidence="3" type="primary">yliI</name>
    <name evidence="3" type="ORF">GCM10007053_15990</name>
</gene>
<organism evidence="3 4">
    <name type="scientific">Parahalioglobus pacificus</name>
    <dbReference type="NCBI Taxonomy" id="930806"/>
    <lineage>
        <taxon>Bacteria</taxon>
        <taxon>Pseudomonadati</taxon>
        <taxon>Pseudomonadota</taxon>
        <taxon>Gammaproteobacteria</taxon>
        <taxon>Cellvibrionales</taxon>
        <taxon>Halieaceae</taxon>
        <taxon>Parahalioglobus</taxon>
    </lineage>
</organism>
<dbReference type="SUPFAM" id="SSF50952">
    <property type="entry name" value="Soluble quinoprotein glucose dehydrogenase"/>
    <property type="match status" value="1"/>
</dbReference>
<dbReference type="InterPro" id="IPR012938">
    <property type="entry name" value="Glc/Sorbosone_DH"/>
</dbReference>
<dbReference type="AlphaFoldDB" id="A0A919CJX4"/>
<evidence type="ECO:0000313" key="4">
    <source>
        <dbReference type="Proteomes" id="UP000644693"/>
    </source>
</evidence>
<feature type="domain" description="Glucose/Sorbosone dehydrogenase" evidence="2">
    <location>
        <begin position="32"/>
        <end position="364"/>
    </location>
</feature>
<dbReference type="Gene3D" id="2.120.10.30">
    <property type="entry name" value="TolB, C-terminal domain"/>
    <property type="match status" value="1"/>
</dbReference>
<evidence type="ECO:0000259" key="2">
    <source>
        <dbReference type="Pfam" id="PF07995"/>
    </source>
</evidence>
<reference evidence="3" key="1">
    <citation type="journal article" date="2014" name="Int. J. Syst. Evol. Microbiol.">
        <title>Complete genome sequence of Corynebacterium casei LMG S-19264T (=DSM 44701T), isolated from a smear-ripened cheese.</title>
        <authorList>
            <consortium name="US DOE Joint Genome Institute (JGI-PGF)"/>
            <person name="Walter F."/>
            <person name="Albersmeier A."/>
            <person name="Kalinowski J."/>
            <person name="Ruckert C."/>
        </authorList>
    </citation>
    <scope>NUCLEOTIDE SEQUENCE</scope>
    <source>
        <strain evidence="3">KCTC 23430</strain>
    </source>
</reference>
<feature type="chain" id="PRO_5037091334" evidence="1">
    <location>
        <begin position="21"/>
        <end position="376"/>
    </location>
</feature>
<protein>
    <submittedName>
        <fullName evidence="3">Dehydrogenase</fullName>
    </submittedName>
</protein>
<dbReference type="RefSeq" id="WP_189476945.1">
    <property type="nucleotide sequence ID" value="NZ_BMYM01000001.1"/>
</dbReference>
<accession>A0A919CJX4</accession>